<feature type="domain" description="HTH gntR-type" evidence="4">
    <location>
        <begin position="3"/>
        <end position="71"/>
    </location>
</feature>
<dbReference type="SUPFAM" id="SSF64288">
    <property type="entry name" value="Chorismate lyase-like"/>
    <property type="match status" value="1"/>
</dbReference>
<dbReference type="InterPro" id="IPR011663">
    <property type="entry name" value="UTRA"/>
</dbReference>
<protein>
    <submittedName>
        <fullName evidence="5">GntR family transcriptional regulator</fullName>
    </submittedName>
</protein>
<dbReference type="PANTHER" id="PTHR44846:SF17">
    <property type="entry name" value="GNTR-FAMILY TRANSCRIPTIONAL REGULATOR"/>
    <property type="match status" value="1"/>
</dbReference>
<accession>A0ABP6X7F7</accession>
<dbReference type="PROSITE" id="PS50949">
    <property type="entry name" value="HTH_GNTR"/>
    <property type="match status" value="1"/>
</dbReference>
<keyword evidence="1" id="KW-0805">Transcription regulation</keyword>
<dbReference type="PANTHER" id="PTHR44846">
    <property type="entry name" value="MANNOSYL-D-GLYCERATE TRANSPORT/METABOLISM SYSTEM REPRESSOR MNGR-RELATED"/>
    <property type="match status" value="1"/>
</dbReference>
<dbReference type="Gene3D" id="3.40.1410.10">
    <property type="entry name" value="Chorismate lyase-like"/>
    <property type="match status" value="1"/>
</dbReference>
<evidence type="ECO:0000256" key="3">
    <source>
        <dbReference type="ARBA" id="ARBA00023163"/>
    </source>
</evidence>
<keyword evidence="3" id="KW-0804">Transcription</keyword>
<reference evidence="6" key="1">
    <citation type="journal article" date="2019" name="Int. J. Syst. Evol. Microbiol.">
        <title>The Global Catalogue of Microorganisms (GCM) 10K type strain sequencing project: providing services to taxonomists for standard genome sequencing and annotation.</title>
        <authorList>
            <consortium name="The Broad Institute Genomics Platform"/>
            <consortium name="The Broad Institute Genome Sequencing Center for Infectious Disease"/>
            <person name="Wu L."/>
            <person name="Ma J."/>
        </authorList>
    </citation>
    <scope>NUCLEOTIDE SEQUENCE [LARGE SCALE GENOMIC DNA]</scope>
    <source>
        <strain evidence="6">JCM 16898</strain>
    </source>
</reference>
<dbReference type="InterPro" id="IPR036388">
    <property type="entry name" value="WH-like_DNA-bd_sf"/>
</dbReference>
<proteinExistence type="predicted"/>
<dbReference type="SMART" id="SM00866">
    <property type="entry name" value="UTRA"/>
    <property type="match status" value="1"/>
</dbReference>
<dbReference type="SMART" id="SM00345">
    <property type="entry name" value="HTH_GNTR"/>
    <property type="match status" value="1"/>
</dbReference>
<comment type="caution">
    <text evidence="5">The sequence shown here is derived from an EMBL/GenBank/DDBJ whole genome shotgun (WGS) entry which is preliminary data.</text>
</comment>
<dbReference type="Proteomes" id="UP001500689">
    <property type="component" value="Unassembled WGS sequence"/>
</dbReference>
<gene>
    <name evidence="5" type="ORF">GCM10022222_53040</name>
</gene>
<dbReference type="EMBL" id="BAAAZN010000012">
    <property type="protein sequence ID" value="GAA3562726.1"/>
    <property type="molecule type" value="Genomic_DNA"/>
</dbReference>
<dbReference type="Gene3D" id="1.10.10.10">
    <property type="entry name" value="Winged helix-like DNA-binding domain superfamily/Winged helix DNA-binding domain"/>
    <property type="match status" value="1"/>
</dbReference>
<name>A0ABP6X7F7_9PSEU</name>
<dbReference type="Pfam" id="PF07702">
    <property type="entry name" value="UTRA"/>
    <property type="match status" value="1"/>
</dbReference>
<dbReference type="InterPro" id="IPR028978">
    <property type="entry name" value="Chorismate_lyase_/UTRA_dom_sf"/>
</dbReference>
<dbReference type="InterPro" id="IPR036390">
    <property type="entry name" value="WH_DNA-bd_sf"/>
</dbReference>
<keyword evidence="6" id="KW-1185">Reference proteome</keyword>
<evidence type="ECO:0000313" key="6">
    <source>
        <dbReference type="Proteomes" id="UP001500689"/>
    </source>
</evidence>
<dbReference type="InterPro" id="IPR000524">
    <property type="entry name" value="Tscrpt_reg_HTH_GntR"/>
</dbReference>
<keyword evidence="2" id="KW-0238">DNA-binding</keyword>
<dbReference type="SUPFAM" id="SSF46785">
    <property type="entry name" value="Winged helix' DNA-binding domain"/>
    <property type="match status" value="1"/>
</dbReference>
<dbReference type="CDD" id="cd07377">
    <property type="entry name" value="WHTH_GntR"/>
    <property type="match status" value="1"/>
</dbReference>
<dbReference type="PRINTS" id="PR00035">
    <property type="entry name" value="HTHGNTR"/>
</dbReference>
<organism evidence="5 6">
    <name type="scientific">Amycolatopsis ultiminotia</name>
    <dbReference type="NCBI Taxonomy" id="543629"/>
    <lineage>
        <taxon>Bacteria</taxon>
        <taxon>Bacillati</taxon>
        <taxon>Actinomycetota</taxon>
        <taxon>Actinomycetes</taxon>
        <taxon>Pseudonocardiales</taxon>
        <taxon>Pseudonocardiaceae</taxon>
        <taxon>Amycolatopsis</taxon>
    </lineage>
</organism>
<evidence type="ECO:0000256" key="1">
    <source>
        <dbReference type="ARBA" id="ARBA00023015"/>
    </source>
</evidence>
<evidence type="ECO:0000313" key="5">
    <source>
        <dbReference type="EMBL" id="GAA3562726.1"/>
    </source>
</evidence>
<evidence type="ECO:0000256" key="2">
    <source>
        <dbReference type="ARBA" id="ARBA00023125"/>
    </source>
</evidence>
<dbReference type="InterPro" id="IPR050679">
    <property type="entry name" value="Bact_HTH_transcr_reg"/>
</dbReference>
<sequence>MHFGKRDRLVADLVQQIHSGALGSGEQLPGEHDLAERYQVSRGTVRSALSELQRRELIATQSGVGSFVTFDGVRLDQSAGWATAFASSGFAVRTEVLSIERVTDEDLARRFGGTAFIAVRRRRRDRERPVSYEVSCLPAAGSLADLPEHGLRNDSLTATLAAAGLRAERGEQWIGTEALTAETAEVLERREGELFLQATRTSTDARGGLVEHVISLLDPAHFRFHLTFGAR</sequence>
<evidence type="ECO:0000259" key="4">
    <source>
        <dbReference type="PROSITE" id="PS50949"/>
    </source>
</evidence>
<dbReference type="Pfam" id="PF00392">
    <property type="entry name" value="GntR"/>
    <property type="match status" value="1"/>
</dbReference>